<comment type="caution">
    <text evidence="2">The sequence shown here is derived from an EMBL/GenBank/DDBJ whole genome shotgun (WGS) entry which is preliminary data.</text>
</comment>
<dbReference type="PANTHER" id="PTHR39218">
    <property type="entry name" value="OXIDOREDUCTASE 14 KDA SUBUNIT, PUTATIVE (AFU_ORTHOLOGUE AFUA_1G12110)-RELATED"/>
    <property type="match status" value="1"/>
</dbReference>
<accession>A0ABR3D3Q3</accession>
<reference evidence="2 3" key="1">
    <citation type="submission" date="2023-09" db="EMBL/GenBank/DDBJ databases">
        <title>Multi-omics analysis of a traditional fermented food reveals byproduct-associated fungal strains for waste-to-food upcycling.</title>
        <authorList>
            <consortium name="Lawrence Berkeley National Laboratory"/>
            <person name="Rekdal V.M."/>
            <person name="Villalobos-Escobedo J.M."/>
            <person name="Rodriguez-Valeron N."/>
            <person name="Garcia M.O."/>
            <person name="Vasquez D.P."/>
            <person name="Damayanti I."/>
            <person name="Sorensen P.M."/>
            <person name="Baidoo E.E."/>
            <person name="De Carvalho A.C."/>
            <person name="Riley R."/>
            <person name="Lipzen A."/>
            <person name="He G."/>
            <person name="Yan M."/>
            <person name="Haridas S."/>
            <person name="Daum C."/>
            <person name="Yoshinaga Y."/>
            <person name="Ng V."/>
            <person name="Grigoriev I.V."/>
            <person name="Munk R."/>
            <person name="Nuraida L."/>
            <person name="Wijaya C.H."/>
            <person name="Morales P.-C."/>
            <person name="Keasling J.D."/>
        </authorList>
    </citation>
    <scope>NUCLEOTIDE SEQUENCE [LARGE SCALE GENOMIC DNA]</scope>
    <source>
        <strain evidence="2 3">FGSC 2613</strain>
    </source>
</reference>
<keyword evidence="3" id="KW-1185">Reference proteome</keyword>
<sequence>MVHRMIFWAGFGLATRAWSLGIERRPILGRNTLWGYPVFAAIGASFGYWVQGVDERQQAILQERKQAILDKRARRAARQQEQAHGEPEAAAH</sequence>
<evidence type="ECO:0000313" key="2">
    <source>
        <dbReference type="EMBL" id="KAL0467333.1"/>
    </source>
</evidence>
<feature type="region of interest" description="Disordered" evidence="1">
    <location>
        <begin position="72"/>
        <end position="92"/>
    </location>
</feature>
<proteinExistence type="predicted"/>
<gene>
    <name evidence="2" type="ORF">QR685DRAFT_449713</name>
</gene>
<feature type="compositionally biased region" description="Basic and acidic residues" evidence="1">
    <location>
        <begin position="81"/>
        <end position="92"/>
    </location>
</feature>
<name>A0ABR3D3Q3_NEUIN</name>
<evidence type="ECO:0000313" key="3">
    <source>
        <dbReference type="Proteomes" id="UP001451303"/>
    </source>
</evidence>
<dbReference type="EMBL" id="JAVLET010000010">
    <property type="protein sequence ID" value="KAL0467333.1"/>
    <property type="molecule type" value="Genomic_DNA"/>
</dbReference>
<dbReference type="Proteomes" id="UP001451303">
    <property type="component" value="Unassembled WGS sequence"/>
</dbReference>
<protein>
    <submittedName>
        <fullName evidence="2">NADH:ubiquinone oxidoreductase</fullName>
    </submittedName>
</protein>
<evidence type="ECO:0000256" key="1">
    <source>
        <dbReference type="SAM" id="MobiDB-lite"/>
    </source>
</evidence>
<organism evidence="2 3">
    <name type="scientific">Neurospora intermedia</name>
    <dbReference type="NCBI Taxonomy" id="5142"/>
    <lineage>
        <taxon>Eukaryota</taxon>
        <taxon>Fungi</taxon>
        <taxon>Dikarya</taxon>
        <taxon>Ascomycota</taxon>
        <taxon>Pezizomycotina</taxon>
        <taxon>Sordariomycetes</taxon>
        <taxon>Sordariomycetidae</taxon>
        <taxon>Sordariales</taxon>
        <taxon>Sordariaceae</taxon>
        <taxon>Neurospora</taxon>
    </lineage>
</organism>
<dbReference type="PANTHER" id="PTHR39218:SF1">
    <property type="entry name" value="OXIDOREDUCTASE 14 KDA SUBUNIT, PUTATIVE (AFU_ORTHOLOGUE AFUA_1G12110)-RELATED"/>
    <property type="match status" value="1"/>
</dbReference>